<evidence type="ECO:0000256" key="9">
    <source>
        <dbReference type="ARBA" id="ARBA00023163"/>
    </source>
</evidence>
<dbReference type="InterPro" id="IPR022689">
    <property type="entry name" value="Iron_dep_repressor"/>
</dbReference>
<dbReference type="InterPro" id="IPR036388">
    <property type="entry name" value="WH-like_DNA-bd_sf"/>
</dbReference>
<comment type="subunit">
    <text evidence="3">Homodimer.</text>
</comment>
<keyword evidence="8" id="KW-0010">Activator</keyword>
<comment type="similarity">
    <text evidence="2">Belongs to the DtxR/MntR family.</text>
</comment>
<evidence type="ECO:0000256" key="11">
    <source>
        <dbReference type="ARBA" id="ARBA00032593"/>
    </source>
</evidence>
<dbReference type="PANTHER" id="PTHR33238:SF11">
    <property type="entry name" value="TRANSCRIPTIONAL REGULATOR MNTR"/>
    <property type="match status" value="1"/>
</dbReference>
<dbReference type="InterPro" id="IPR036421">
    <property type="entry name" value="Fe_dep_repressor_sf"/>
</dbReference>
<comment type="caution">
    <text evidence="13">The sequence shown here is derived from an EMBL/GenBank/DDBJ whole genome shotgun (WGS) entry which is preliminary data.</text>
</comment>
<dbReference type="Proteomes" id="UP001596028">
    <property type="component" value="Unassembled WGS sequence"/>
</dbReference>
<dbReference type="NCBIfam" id="NF003025">
    <property type="entry name" value="PRK03902.1"/>
    <property type="match status" value="1"/>
</dbReference>
<dbReference type="InterPro" id="IPR022687">
    <property type="entry name" value="HTH_DTXR"/>
</dbReference>
<keyword evidence="5" id="KW-0678">Repressor</keyword>
<evidence type="ECO:0000256" key="2">
    <source>
        <dbReference type="ARBA" id="ARBA00007871"/>
    </source>
</evidence>
<keyword evidence="7" id="KW-0238">DNA-binding</keyword>
<dbReference type="Gene3D" id="1.10.60.10">
    <property type="entry name" value="Iron dependent repressor, metal binding and dimerisation domain"/>
    <property type="match status" value="1"/>
</dbReference>
<evidence type="ECO:0000256" key="8">
    <source>
        <dbReference type="ARBA" id="ARBA00023159"/>
    </source>
</evidence>
<evidence type="ECO:0000256" key="5">
    <source>
        <dbReference type="ARBA" id="ARBA00022491"/>
    </source>
</evidence>
<sequence>MTTPGMEDHLEQIYILSREKGYTRVSDVADALSVHPSAASKMAQKLGESGYIEYEKYGRIALTGKGARVGKQLLDRHRLLERFLLRIGVPEHRVQEEVEQLEHHFSWSTLELLQRLVQFLEEELEDSNGTYRRKRLL</sequence>
<dbReference type="InterPro" id="IPR001367">
    <property type="entry name" value="Fe_dep_repressor"/>
</dbReference>
<gene>
    <name evidence="13" type="primary">mntR</name>
    <name evidence="13" type="ORF">ACFO3S_02885</name>
</gene>
<keyword evidence="9" id="KW-0804">Transcription</keyword>
<dbReference type="SUPFAM" id="SSF46785">
    <property type="entry name" value="Winged helix' DNA-binding domain"/>
    <property type="match status" value="1"/>
</dbReference>
<keyword evidence="4" id="KW-0963">Cytoplasm</keyword>
<evidence type="ECO:0000256" key="1">
    <source>
        <dbReference type="ARBA" id="ARBA00004496"/>
    </source>
</evidence>
<evidence type="ECO:0000313" key="13">
    <source>
        <dbReference type="EMBL" id="MFC4597174.1"/>
    </source>
</evidence>
<evidence type="ECO:0000259" key="12">
    <source>
        <dbReference type="PROSITE" id="PS50944"/>
    </source>
</evidence>
<feature type="domain" description="HTH dtxR-type" evidence="12">
    <location>
        <begin position="1"/>
        <end position="63"/>
    </location>
</feature>
<reference evidence="14" key="1">
    <citation type="journal article" date="2019" name="Int. J. Syst. Evol. Microbiol.">
        <title>The Global Catalogue of Microorganisms (GCM) 10K type strain sequencing project: providing services to taxonomists for standard genome sequencing and annotation.</title>
        <authorList>
            <consortium name="The Broad Institute Genomics Platform"/>
            <consortium name="The Broad Institute Genome Sequencing Center for Infectious Disease"/>
            <person name="Wu L."/>
            <person name="Ma J."/>
        </authorList>
    </citation>
    <scope>NUCLEOTIDE SEQUENCE [LARGE SCALE GENOMIC DNA]</scope>
    <source>
        <strain evidence="14">CCUG 49571</strain>
    </source>
</reference>
<accession>A0ABV9FAH0</accession>
<organism evidence="13 14">
    <name type="scientific">Cohnella hongkongensis</name>
    <dbReference type="NCBI Taxonomy" id="178337"/>
    <lineage>
        <taxon>Bacteria</taxon>
        <taxon>Bacillati</taxon>
        <taxon>Bacillota</taxon>
        <taxon>Bacilli</taxon>
        <taxon>Bacillales</taxon>
        <taxon>Paenibacillaceae</taxon>
        <taxon>Cohnella</taxon>
    </lineage>
</organism>
<evidence type="ECO:0000256" key="7">
    <source>
        <dbReference type="ARBA" id="ARBA00023125"/>
    </source>
</evidence>
<dbReference type="InterPro" id="IPR036390">
    <property type="entry name" value="WH_DNA-bd_sf"/>
</dbReference>
<dbReference type="InterPro" id="IPR050536">
    <property type="entry name" value="DtxR_MntR_Metal-Reg"/>
</dbReference>
<evidence type="ECO:0000256" key="10">
    <source>
        <dbReference type="ARBA" id="ARBA00023211"/>
    </source>
</evidence>
<comment type="subcellular location">
    <subcellularLocation>
        <location evidence="1">Cytoplasm</location>
    </subcellularLocation>
</comment>
<dbReference type="SMART" id="SM00529">
    <property type="entry name" value="HTH_DTXR"/>
    <property type="match status" value="1"/>
</dbReference>
<dbReference type="Pfam" id="PF02742">
    <property type="entry name" value="Fe_dep_repr_C"/>
    <property type="match status" value="1"/>
</dbReference>
<evidence type="ECO:0000313" key="14">
    <source>
        <dbReference type="Proteomes" id="UP001596028"/>
    </source>
</evidence>
<dbReference type="EMBL" id="JBHSEP010000001">
    <property type="protein sequence ID" value="MFC4597174.1"/>
    <property type="molecule type" value="Genomic_DNA"/>
</dbReference>
<dbReference type="PANTHER" id="PTHR33238">
    <property type="entry name" value="IRON (METAL) DEPENDENT REPRESSOR, DTXR FAMILY"/>
    <property type="match status" value="1"/>
</dbReference>
<dbReference type="SUPFAM" id="SSF47979">
    <property type="entry name" value="Iron-dependent repressor protein, dimerization domain"/>
    <property type="match status" value="1"/>
</dbReference>
<name>A0ABV9FAH0_9BACL</name>
<evidence type="ECO:0000256" key="3">
    <source>
        <dbReference type="ARBA" id="ARBA00011738"/>
    </source>
</evidence>
<evidence type="ECO:0000256" key="6">
    <source>
        <dbReference type="ARBA" id="ARBA00023015"/>
    </source>
</evidence>
<dbReference type="Pfam" id="PF01325">
    <property type="entry name" value="Fe_dep_repress"/>
    <property type="match status" value="1"/>
</dbReference>
<dbReference type="RefSeq" id="WP_378092014.1">
    <property type="nucleotide sequence ID" value="NZ_JBHSEP010000001.1"/>
</dbReference>
<keyword evidence="14" id="KW-1185">Reference proteome</keyword>
<protein>
    <recommendedName>
        <fullName evidence="11">Manganese transport regulator</fullName>
    </recommendedName>
</protein>
<dbReference type="PROSITE" id="PS50944">
    <property type="entry name" value="HTH_DTXR"/>
    <property type="match status" value="1"/>
</dbReference>
<dbReference type="Gene3D" id="1.10.10.10">
    <property type="entry name" value="Winged helix-like DNA-binding domain superfamily/Winged helix DNA-binding domain"/>
    <property type="match status" value="1"/>
</dbReference>
<keyword evidence="10" id="KW-0464">Manganese</keyword>
<proteinExistence type="inferred from homology"/>
<evidence type="ECO:0000256" key="4">
    <source>
        <dbReference type="ARBA" id="ARBA00022490"/>
    </source>
</evidence>
<keyword evidence="6" id="KW-0805">Transcription regulation</keyword>